<proteinExistence type="predicted"/>
<accession>A0A5R9KRV8</accession>
<organism evidence="2 3">
    <name type="scientific">Dyadobacter luticola</name>
    <dbReference type="NCBI Taxonomy" id="1979387"/>
    <lineage>
        <taxon>Bacteria</taxon>
        <taxon>Pseudomonadati</taxon>
        <taxon>Bacteroidota</taxon>
        <taxon>Cytophagia</taxon>
        <taxon>Cytophagales</taxon>
        <taxon>Spirosomataceae</taxon>
        <taxon>Dyadobacter</taxon>
    </lineage>
</organism>
<evidence type="ECO:0000256" key="1">
    <source>
        <dbReference type="SAM" id="Phobius"/>
    </source>
</evidence>
<feature type="transmembrane region" description="Helical" evidence="1">
    <location>
        <begin position="32"/>
        <end position="49"/>
    </location>
</feature>
<dbReference type="Proteomes" id="UP000306402">
    <property type="component" value="Unassembled WGS sequence"/>
</dbReference>
<keyword evidence="1" id="KW-0472">Membrane</keyword>
<keyword evidence="3" id="KW-1185">Reference proteome</keyword>
<evidence type="ECO:0000313" key="3">
    <source>
        <dbReference type="Proteomes" id="UP000306402"/>
    </source>
</evidence>
<keyword evidence="1" id="KW-0812">Transmembrane</keyword>
<dbReference type="AlphaFoldDB" id="A0A5R9KRV8"/>
<name>A0A5R9KRV8_9BACT</name>
<dbReference type="EMBL" id="VCEJ01000005">
    <property type="protein sequence ID" value="TLU98859.1"/>
    <property type="molecule type" value="Genomic_DNA"/>
</dbReference>
<reference evidence="2 3" key="1">
    <citation type="submission" date="2019-05" db="EMBL/GenBank/DDBJ databases">
        <authorList>
            <person name="Qu J.-H."/>
        </authorList>
    </citation>
    <scope>NUCLEOTIDE SEQUENCE [LARGE SCALE GENOMIC DNA]</scope>
    <source>
        <strain evidence="2 3">T17</strain>
    </source>
</reference>
<protein>
    <submittedName>
        <fullName evidence="2">Uncharacterized protein</fullName>
    </submittedName>
</protein>
<comment type="caution">
    <text evidence="2">The sequence shown here is derived from an EMBL/GenBank/DDBJ whole genome shotgun (WGS) entry which is preliminary data.</text>
</comment>
<gene>
    <name evidence="2" type="ORF">FEN17_19890</name>
</gene>
<dbReference type="OrthoDB" id="9182060at2"/>
<keyword evidence="1" id="KW-1133">Transmembrane helix</keyword>
<sequence length="185" mass="21343">MIHSSKISLIIKNQTILMEHATVKRKWANWKFFGFIIILIAVFVKFFVLDDHDENATVTVEMDLPQVAFRNVQEVEAILGKGKLDSYYKDEAAGCDKCPKMTYREDKIEIIFINDIADRITLKGLSDYDFDDRVILGLLNLKENIAPKVDEDGLKRWDNYEKYTQIAAFSSGSHLDYILIKAKTK</sequence>
<evidence type="ECO:0000313" key="2">
    <source>
        <dbReference type="EMBL" id="TLU98859.1"/>
    </source>
</evidence>